<evidence type="ECO:0000313" key="1">
    <source>
        <dbReference type="EMBL" id="CBL28076.1"/>
    </source>
</evidence>
<evidence type="ECO:0000313" key="2">
    <source>
        <dbReference type="Proteomes" id="UP000008957"/>
    </source>
</evidence>
<protein>
    <recommendedName>
        <fullName evidence="3">Rpn family recombination-promoting nuclease/putative transposase</fullName>
    </recommendedName>
</protein>
<dbReference type="EMBL" id="FP929056">
    <property type="protein sequence ID" value="CBL28076.1"/>
    <property type="molecule type" value="Genomic_DNA"/>
</dbReference>
<dbReference type="Proteomes" id="UP000008957">
    <property type="component" value="Chromosome"/>
</dbReference>
<dbReference type="AlphaFoldDB" id="A0AB94IW99"/>
<dbReference type="PANTHER" id="PTHR41317:SF1">
    <property type="entry name" value="PD-(D_E)XK NUCLEASE FAMILY TRANSPOSASE"/>
    <property type="match status" value="1"/>
</dbReference>
<name>A0AB94IW99_9BACT</name>
<dbReference type="KEGG" id="sbr:SY1_07420"/>
<dbReference type="InterPro" id="IPR010106">
    <property type="entry name" value="RpnA"/>
</dbReference>
<reference evidence="2" key="1">
    <citation type="submission" date="2010-03" db="EMBL/GenBank/DDBJ databases">
        <title>The genome sequence of Synergistetes sp. SGP1.</title>
        <authorList>
            <consortium name="metaHIT consortium -- http://www.metahit.eu/"/>
            <person name="Pajon A."/>
            <person name="Turner K."/>
            <person name="Parkhill J."/>
            <person name="Wade W."/>
            <person name="Vartoukian S."/>
        </authorList>
    </citation>
    <scope>NUCLEOTIDE SEQUENCE [LARGE SCALE GENOMIC DNA]</scope>
    <source>
        <strain evidence="2">SGP1</strain>
    </source>
</reference>
<evidence type="ECO:0008006" key="3">
    <source>
        <dbReference type="Google" id="ProtNLM"/>
    </source>
</evidence>
<accession>A0AB94IW99</accession>
<dbReference type="PANTHER" id="PTHR41317">
    <property type="entry name" value="PD-(D_E)XK NUCLEASE FAMILY TRANSPOSASE"/>
    <property type="match status" value="1"/>
</dbReference>
<gene>
    <name evidence="1" type="ORF">SY1_07420</name>
</gene>
<keyword evidence="2" id="KW-1185">Reference proteome</keyword>
<proteinExistence type="predicted"/>
<organism evidence="1 2">
    <name type="scientific">Fretibacterium fastidiosum</name>
    <dbReference type="NCBI Taxonomy" id="651822"/>
    <lineage>
        <taxon>Bacteria</taxon>
        <taxon>Thermotogati</taxon>
        <taxon>Synergistota</taxon>
        <taxon>Synergistia</taxon>
        <taxon>Synergistales</taxon>
        <taxon>Aminobacteriaceae</taxon>
        <taxon>Fretibacterium</taxon>
    </lineage>
</organism>
<sequence length="312" mass="35638">MTCGREGLTTELSPEELERCVRSANLLNDVVFKYLFATKGNEENLLRLLNDVLAPGPGIVSLQYLDRENDPRRDEGRTSCVDVLARAEDGRVCHVEVQLGREGYFFERALYYASCSYSDQLSVSDSYDKLRPVIFVSILNFCLFPDRAEDWRSLHRLLDVKEQRSYCDGMEFHFIEMPKLKRLTAAGRVEDVGLSRVMKYLGRIGGEVEMERLVKCDRGIERLEDGVRTFFRKRGNLALYRMRERAETDYRSNLKFAVQEAMTEGENRGRDLGRVETARRMLDMSLSPSQISQATGLSLDEVEALKDNAAGA</sequence>
<reference evidence="1 2" key="2">
    <citation type="submission" date="2010-03" db="EMBL/GenBank/DDBJ databases">
        <authorList>
            <person name="Pajon A."/>
        </authorList>
    </citation>
    <scope>NUCLEOTIDE SEQUENCE [LARGE SCALE GENOMIC DNA]</scope>
    <source>
        <strain evidence="1 2">SGP1</strain>
    </source>
</reference>
<dbReference type="Pfam" id="PF12784">
    <property type="entry name" value="PDDEXK_2"/>
    <property type="match status" value="1"/>
</dbReference>
<dbReference type="NCBIfam" id="TIGR01784">
    <property type="entry name" value="T_den_put_tspse"/>
    <property type="match status" value="1"/>
</dbReference>